<evidence type="ECO:0000256" key="1">
    <source>
        <dbReference type="SAM" id="MobiDB-lite"/>
    </source>
</evidence>
<organism evidence="2 4">
    <name type="scientific">Yersinia phage fHe-Yen9-04</name>
    <dbReference type="NCBI Taxonomy" id="2052742"/>
    <lineage>
        <taxon>Viruses</taxon>
        <taxon>Duplodnaviria</taxon>
        <taxon>Heunggongvirae</taxon>
        <taxon>Uroviricota</taxon>
        <taxon>Caudoviricetes</taxon>
        <taxon>Eneladusvirus</taxon>
        <taxon>Eneladusvirus Yen904</taxon>
    </lineage>
</organism>
<dbReference type="RefSeq" id="YP_009623854.1">
    <property type="nucleotide sequence ID" value="NC_042116.1"/>
</dbReference>
<proteinExistence type="predicted"/>
<evidence type="ECO:0000313" key="2">
    <source>
        <dbReference type="EMBL" id="SOK58521.1"/>
    </source>
</evidence>
<evidence type="ECO:0000313" key="4">
    <source>
        <dbReference type="Proteomes" id="UP000240931"/>
    </source>
</evidence>
<accession>A0A2C9CXI3</accession>
<feature type="compositionally biased region" description="Gly residues" evidence="1">
    <location>
        <begin position="40"/>
        <end position="52"/>
    </location>
</feature>
<dbReference type="EMBL" id="LR596615">
    <property type="protein sequence ID" value="VUE36290.1"/>
    <property type="molecule type" value="Genomic_DNA"/>
</dbReference>
<sequence length="715" mass="77839">MAGLSSDYILQSILDQNVTANDNLSAMRELLSSINKGVKNGSGSGDSSGSGSGNNNRRPPPKKDSNAFGKAFKDLFGEAKNIGGTVLGNNGSIQNTVGAVSTSAKTLQSSLGKLPGPIGLAANAFLSIIQVGGMVYDYLNDQLNMYNQLNSAGLSLADGMLTVRKGASGAFLSINEYSKVLEKNSDAIAAMDGQYGDGVEHFGKLLNTVQLTQEKIGLYGVSQQQLADIAAKNFKFEKMYSGQSQLRSMTESQSTEKFVGTMTYLSKTVGKSVDELITKFSDMSQNLDTGLSQDALMTYYGLTEDKASQVTKSMNSIFASMGEAGSQLQKLNASKLQTGALPEEFNNQFTQMYTDRITQLQAAGITDEKQLRRAMSKYVKDHKKQLDDEIRYQNLAGNTTASAWLNQLRNIENTLNDPKNQPSPIIENFTNRFNLWIGKTFTEPFNAFYAKTAEGAVQYLSDLADRSTDSWDFMANLVSDAFTKFDAGMLGPFGALIELPKKLMNIIFGDSWNKVTDAFTNLGGDLVQIPVRIGKLIWEMFTGSSDEVDQAGKELAGSIKRVFASVGNAFDNITKLDINMDDVKNKFLDAFNSLKSKLSSVWSKMKSWWSDADDSPSDKSKPETKKPPTPIANQPKTSGQQKVTSPAEYTKPEQIEQSEPPSMTEVQTAQNSTTDPTNKILSAILNNLESQGQANSQAAIILRQIADNTEPARNV</sequence>
<feature type="region of interest" description="Disordered" evidence="1">
    <location>
        <begin position="35"/>
        <end position="66"/>
    </location>
</feature>
<dbReference type="EMBL" id="LT960551">
    <property type="protein sequence ID" value="SOK58521.1"/>
    <property type="molecule type" value="Genomic_DNA"/>
</dbReference>
<dbReference type="Proteomes" id="UP000317227">
    <property type="component" value="Segment"/>
</dbReference>
<protein>
    <submittedName>
        <fullName evidence="2">Uncharacterized protein</fullName>
    </submittedName>
</protein>
<feature type="compositionally biased region" description="Polar residues" evidence="1">
    <location>
        <begin position="655"/>
        <end position="678"/>
    </location>
</feature>
<evidence type="ECO:0000313" key="5">
    <source>
        <dbReference type="Proteomes" id="UP000317227"/>
    </source>
</evidence>
<evidence type="ECO:0000313" key="3">
    <source>
        <dbReference type="EMBL" id="VUE36290.1"/>
    </source>
</evidence>
<keyword evidence="4" id="KW-1185">Reference proteome</keyword>
<feature type="compositionally biased region" description="Basic and acidic residues" evidence="1">
    <location>
        <begin position="616"/>
        <end position="626"/>
    </location>
</feature>
<dbReference type="OrthoDB" id="3111at10239"/>
<dbReference type="Proteomes" id="UP000240931">
    <property type="component" value="Segment"/>
</dbReference>
<reference evidence="4" key="1">
    <citation type="submission" date="2017-10" db="EMBL/GenBank/DDBJ databases">
        <authorList>
            <person name="Skurnik M."/>
        </authorList>
    </citation>
    <scope>NUCLEOTIDE SEQUENCE [LARGE SCALE GENOMIC DNA]</scope>
</reference>
<dbReference type="KEGG" id="vg:40100662"/>
<reference evidence="2" key="2">
    <citation type="submission" date="2017-10" db="EMBL/GenBank/DDBJ databases">
        <authorList>
            <person name="Banno H."/>
            <person name="Chua N.-H."/>
        </authorList>
    </citation>
    <scope>NUCLEOTIDE SEQUENCE [LARGE SCALE GENOMIC DNA]</scope>
</reference>
<name>A0A2C9CXI3_9CAUD</name>
<dbReference type="GeneID" id="40100662"/>
<reference evidence="3 5" key="3">
    <citation type="submission" date="2019-06" db="EMBL/GenBank/DDBJ databases">
        <authorList>
            <person name="Bower L."/>
            <person name="Leinonen R."/>
        </authorList>
    </citation>
    <scope>NUCLEOTIDE SEQUENCE [LARGE SCALE GENOMIC DNA]</scope>
</reference>
<feature type="compositionally biased region" description="Polar residues" evidence="1">
    <location>
        <begin position="631"/>
        <end position="644"/>
    </location>
</feature>
<feature type="region of interest" description="Disordered" evidence="1">
    <location>
        <begin position="608"/>
        <end position="678"/>
    </location>
</feature>
<gene>
    <name evidence="2" type="primary">g244</name>
</gene>